<keyword evidence="4" id="KW-1185">Reference proteome</keyword>
<organism evidence="3 4">
    <name type="scientific">Nonlabens xylanidelens</name>
    <dbReference type="NCBI Taxonomy" id="191564"/>
    <lineage>
        <taxon>Bacteria</taxon>
        <taxon>Pseudomonadati</taxon>
        <taxon>Bacteroidota</taxon>
        <taxon>Flavobacteriia</taxon>
        <taxon>Flavobacteriales</taxon>
        <taxon>Flavobacteriaceae</taxon>
        <taxon>Nonlabens</taxon>
    </lineage>
</organism>
<accession>A0A2S6IL72</accession>
<feature type="chain" id="PRO_5015577799" description="Sensory transduction regulator" evidence="2">
    <location>
        <begin position="19"/>
        <end position="168"/>
    </location>
</feature>
<dbReference type="Gene3D" id="3.30.1460.10">
    <property type="match status" value="1"/>
</dbReference>
<dbReference type="EMBL" id="PTJE01000003">
    <property type="protein sequence ID" value="PPK94900.1"/>
    <property type="molecule type" value="Genomic_DNA"/>
</dbReference>
<protein>
    <recommendedName>
        <fullName evidence="5">Sensory transduction regulator</fullName>
    </recommendedName>
</protein>
<dbReference type="Proteomes" id="UP000239002">
    <property type="component" value="Unassembled WGS sequence"/>
</dbReference>
<evidence type="ECO:0000313" key="4">
    <source>
        <dbReference type="Proteomes" id="UP000239002"/>
    </source>
</evidence>
<reference evidence="3 4" key="1">
    <citation type="submission" date="2018-02" db="EMBL/GenBank/DDBJ databases">
        <title>Genomic Encyclopedia of Archaeal and Bacterial Type Strains, Phase II (KMG-II): from individual species to whole genera.</title>
        <authorList>
            <person name="Goeker M."/>
        </authorList>
    </citation>
    <scope>NUCLEOTIDE SEQUENCE [LARGE SCALE GENOMIC DNA]</scope>
    <source>
        <strain evidence="3 4">DSM 16809</strain>
    </source>
</reference>
<name>A0A2S6IL72_9FLAO</name>
<evidence type="ECO:0000313" key="3">
    <source>
        <dbReference type="EMBL" id="PPK94900.1"/>
    </source>
</evidence>
<evidence type="ECO:0000256" key="2">
    <source>
        <dbReference type="SAM" id="SignalP"/>
    </source>
</evidence>
<feature type="region of interest" description="Disordered" evidence="1">
    <location>
        <begin position="149"/>
        <end position="168"/>
    </location>
</feature>
<comment type="caution">
    <text evidence="3">The sequence shown here is derived from an EMBL/GenBank/DDBJ whole genome shotgun (WGS) entry which is preliminary data.</text>
</comment>
<feature type="compositionally biased region" description="Basic and acidic residues" evidence="1">
    <location>
        <begin position="151"/>
        <end position="160"/>
    </location>
</feature>
<evidence type="ECO:0008006" key="5">
    <source>
        <dbReference type="Google" id="ProtNLM"/>
    </source>
</evidence>
<feature type="signal peptide" evidence="2">
    <location>
        <begin position="1"/>
        <end position="18"/>
    </location>
</feature>
<dbReference type="SUPFAM" id="SSF69635">
    <property type="entry name" value="Type III secretory system chaperone-like"/>
    <property type="match status" value="1"/>
</dbReference>
<proteinExistence type="predicted"/>
<keyword evidence="2" id="KW-0732">Signal</keyword>
<gene>
    <name evidence="3" type="ORF">LY01_01653</name>
</gene>
<evidence type="ECO:0000256" key="1">
    <source>
        <dbReference type="SAM" id="MobiDB-lite"/>
    </source>
</evidence>
<dbReference type="AlphaFoldDB" id="A0A2S6IL72"/>
<dbReference type="RefSeq" id="WP_245890658.1">
    <property type="nucleotide sequence ID" value="NZ_MQVW01000024.1"/>
</dbReference>
<sequence length="168" mass="19166">MKYIILFAALLITNLSFSQNMSNDKLDTIFKTVSDTIQGENGRWQFVINDIPIICVTDVNHNRMRIISPIIEYSKLDEEMKTNALVANFHTALDVKYAISENLLWSVFIHPLKELTEKQVADAVKQVYLAHVNFGTTYSSTPLVFPGSNKNIEEKDEPKKTTFKTHKA</sequence>